<dbReference type="EMBL" id="JAANNP010000002">
    <property type="protein sequence ID" value="NHC13463.1"/>
    <property type="molecule type" value="Genomic_DNA"/>
</dbReference>
<gene>
    <name evidence="2" type="ORF">G9H71_06665</name>
</gene>
<keyword evidence="1" id="KW-0812">Transmembrane</keyword>
<dbReference type="Proteomes" id="UP000800981">
    <property type="component" value="Unassembled WGS sequence"/>
</dbReference>
<evidence type="ECO:0000313" key="2">
    <source>
        <dbReference type="EMBL" id="NHC13463.1"/>
    </source>
</evidence>
<name>A0ABX0GSH8_9ACTN</name>
<protein>
    <submittedName>
        <fullName evidence="2">Uncharacterized protein</fullName>
    </submittedName>
</protein>
<keyword evidence="1" id="KW-0472">Membrane</keyword>
<dbReference type="RefSeq" id="WP_166279902.1">
    <property type="nucleotide sequence ID" value="NZ_JAANNP010000002.1"/>
</dbReference>
<evidence type="ECO:0000256" key="1">
    <source>
        <dbReference type="SAM" id="Phobius"/>
    </source>
</evidence>
<feature type="transmembrane region" description="Helical" evidence="1">
    <location>
        <begin position="58"/>
        <end position="79"/>
    </location>
</feature>
<keyword evidence="3" id="KW-1185">Reference proteome</keyword>
<comment type="caution">
    <text evidence="2">The sequence shown here is derived from an EMBL/GenBank/DDBJ whole genome shotgun (WGS) entry which is preliminary data.</text>
</comment>
<evidence type="ECO:0000313" key="3">
    <source>
        <dbReference type="Proteomes" id="UP000800981"/>
    </source>
</evidence>
<accession>A0ABX0GSH8</accession>
<proteinExistence type="predicted"/>
<organism evidence="2 3">
    <name type="scientific">Motilibacter deserti</name>
    <dbReference type="NCBI Taxonomy" id="2714956"/>
    <lineage>
        <taxon>Bacteria</taxon>
        <taxon>Bacillati</taxon>
        <taxon>Actinomycetota</taxon>
        <taxon>Actinomycetes</taxon>
        <taxon>Motilibacterales</taxon>
        <taxon>Motilibacteraceae</taxon>
        <taxon>Motilibacter</taxon>
    </lineage>
</organism>
<sequence>MHRPTAALLAVAAALVVAAVVLALLEAGAALRGPVTAAAVLATVLGAAPRGSGRRHLVVSAGGALLVGAVLVGVVLDVLPGGITRASWAVSAGLLGLLALAMAARRGTPAVLPRLRRLPRPGTGTTWYVAAAAVVAAAAWVSVDAARDSERAPVQFALENARAGSVEVVLTASQRSGPYDVVAVAGKRSTTLERDVVVTPGLPLRLTVPAPEGERVVVRLLPGDDPEGKPLRTLVVDPS</sequence>
<keyword evidence="1" id="KW-1133">Transmembrane helix</keyword>
<reference evidence="2 3" key="1">
    <citation type="submission" date="2020-03" db="EMBL/GenBank/DDBJ databases">
        <title>Two novel Motilibacter sp.</title>
        <authorList>
            <person name="Liu S."/>
        </authorList>
    </citation>
    <scope>NUCLEOTIDE SEQUENCE [LARGE SCALE GENOMIC DNA]</scope>
    <source>
        <strain evidence="2 3">E257</strain>
    </source>
</reference>
<feature type="transmembrane region" description="Helical" evidence="1">
    <location>
        <begin position="125"/>
        <end position="143"/>
    </location>
</feature>
<feature type="transmembrane region" description="Helical" evidence="1">
    <location>
        <begin position="86"/>
        <end position="105"/>
    </location>
</feature>